<name>A0ABW5E809_9BACT</name>
<comment type="caution">
    <text evidence="1">The sequence shown here is derived from an EMBL/GenBank/DDBJ whole genome shotgun (WGS) entry which is preliminary data.</text>
</comment>
<sequence length="102" mass="10784">MKLLLSFSITAFALLSLNSCTNTPNSGDAASANPKYPDAYPVAGDPNKVVSPYRPYNVINVKGICQGHFVRDMSTAKKGADGKPDPATAKIFRVPAPTKSAE</sequence>
<reference evidence="2" key="1">
    <citation type="journal article" date="2019" name="Int. J. Syst. Evol. Microbiol.">
        <title>The Global Catalogue of Microorganisms (GCM) 10K type strain sequencing project: providing services to taxonomists for standard genome sequencing and annotation.</title>
        <authorList>
            <consortium name="The Broad Institute Genomics Platform"/>
            <consortium name="The Broad Institute Genome Sequencing Center for Infectious Disease"/>
            <person name="Wu L."/>
            <person name="Ma J."/>
        </authorList>
    </citation>
    <scope>NUCLEOTIDE SEQUENCE [LARGE SCALE GENOMIC DNA]</scope>
    <source>
        <strain evidence="2">JCM 16545</strain>
    </source>
</reference>
<gene>
    <name evidence="1" type="ORF">ACFSQZ_08605</name>
</gene>
<dbReference type="RefSeq" id="WP_377092993.1">
    <property type="nucleotide sequence ID" value="NZ_JBHSJM010000001.1"/>
</dbReference>
<dbReference type="EMBL" id="JBHUJC010000025">
    <property type="protein sequence ID" value="MFD2276524.1"/>
    <property type="molecule type" value="Genomic_DNA"/>
</dbReference>
<protein>
    <submittedName>
        <fullName evidence="1">Uncharacterized protein</fullName>
    </submittedName>
</protein>
<evidence type="ECO:0000313" key="2">
    <source>
        <dbReference type="Proteomes" id="UP001597297"/>
    </source>
</evidence>
<keyword evidence="2" id="KW-1185">Reference proteome</keyword>
<dbReference type="Proteomes" id="UP001597297">
    <property type="component" value="Unassembled WGS sequence"/>
</dbReference>
<accession>A0ABW5E809</accession>
<evidence type="ECO:0000313" key="1">
    <source>
        <dbReference type="EMBL" id="MFD2276524.1"/>
    </source>
</evidence>
<proteinExistence type="predicted"/>
<organism evidence="1 2">
    <name type="scientific">Rubritalea spongiae</name>
    <dbReference type="NCBI Taxonomy" id="430797"/>
    <lineage>
        <taxon>Bacteria</taxon>
        <taxon>Pseudomonadati</taxon>
        <taxon>Verrucomicrobiota</taxon>
        <taxon>Verrucomicrobiia</taxon>
        <taxon>Verrucomicrobiales</taxon>
        <taxon>Rubritaleaceae</taxon>
        <taxon>Rubritalea</taxon>
    </lineage>
</organism>